<proteinExistence type="inferred from homology"/>
<evidence type="ECO:0000256" key="8">
    <source>
        <dbReference type="ARBA" id="ARBA00026081"/>
    </source>
</evidence>
<keyword evidence="5 9" id="KW-0812">Transmembrane</keyword>
<feature type="transmembrane region" description="Helical" evidence="9">
    <location>
        <begin position="103"/>
        <end position="123"/>
    </location>
</feature>
<dbReference type="AlphaFoldDB" id="A0A368BN04"/>
<keyword evidence="6 9" id="KW-1133">Transmembrane helix</keyword>
<comment type="function">
    <text evidence="1">Part of the ABC transporter complex LptBFG involved in the translocation of lipopolysaccharide (LPS) from the inner membrane to the outer membrane.</text>
</comment>
<feature type="transmembrane region" description="Helical" evidence="9">
    <location>
        <begin position="280"/>
        <end position="297"/>
    </location>
</feature>
<comment type="similarity">
    <text evidence="3">Belongs to the LptF/LptG family.</text>
</comment>
<feature type="transmembrane region" description="Helical" evidence="9">
    <location>
        <begin position="309"/>
        <end position="329"/>
    </location>
</feature>
<dbReference type="GO" id="GO:0015920">
    <property type="term" value="P:lipopolysaccharide transport"/>
    <property type="evidence" value="ECO:0007669"/>
    <property type="project" value="TreeGrafter"/>
</dbReference>
<evidence type="ECO:0000256" key="2">
    <source>
        <dbReference type="ARBA" id="ARBA00004651"/>
    </source>
</evidence>
<evidence type="ECO:0000256" key="9">
    <source>
        <dbReference type="SAM" id="Phobius"/>
    </source>
</evidence>
<evidence type="ECO:0000256" key="1">
    <source>
        <dbReference type="ARBA" id="ARBA00002265"/>
    </source>
</evidence>
<evidence type="ECO:0000313" key="11">
    <source>
        <dbReference type="Proteomes" id="UP000252147"/>
    </source>
</evidence>
<feature type="transmembrane region" description="Helical" evidence="9">
    <location>
        <begin position="252"/>
        <end position="274"/>
    </location>
</feature>
<comment type="subunit">
    <text evidence="8">Component of the lipopolysaccharide transport and assembly complex. The LptBFG transporter is composed of two ATP-binding proteins (LptB) and two transmembrane proteins (LptF and LptG).</text>
</comment>
<protein>
    <submittedName>
        <fullName evidence="10">LptF/LptG family permease</fullName>
    </submittedName>
</protein>
<comment type="caution">
    <text evidence="10">The sequence shown here is derived from an EMBL/GenBank/DDBJ whole genome shotgun (WGS) entry which is preliminary data.</text>
</comment>
<dbReference type="GO" id="GO:0043190">
    <property type="term" value="C:ATP-binding cassette (ABC) transporter complex"/>
    <property type="evidence" value="ECO:0007669"/>
    <property type="project" value="TreeGrafter"/>
</dbReference>
<evidence type="ECO:0000256" key="3">
    <source>
        <dbReference type="ARBA" id="ARBA00007725"/>
    </source>
</evidence>
<dbReference type="PANTHER" id="PTHR33529:SF7">
    <property type="entry name" value="LIPOPOLYSACCHARIDE EXPORT SYSTEM PERMEASE PROTEIN LPTF"/>
    <property type="match status" value="1"/>
</dbReference>
<name>A0A368BN04_9GAMM</name>
<evidence type="ECO:0000256" key="5">
    <source>
        <dbReference type="ARBA" id="ARBA00022692"/>
    </source>
</evidence>
<dbReference type="Proteomes" id="UP000252147">
    <property type="component" value="Unassembled WGS sequence"/>
</dbReference>
<dbReference type="Pfam" id="PF03739">
    <property type="entry name" value="LptF_LptG"/>
    <property type="match status" value="1"/>
</dbReference>
<evidence type="ECO:0000256" key="4">
    <source>
        <dbReference type="ARBA" id="ARBA00022475"/>
    </source>
</evidence>
<dbReference type="PANTHER" id="PTHR33529">
    <property type="entry name" value="SLR0882 PROTEIN-RELATED"/>
    <property type="match status" value="1"/>
</dbReference>
<evidence type="ECO:0000313" key="10">
    <source>
        <dbReference type="EMBL" id="RCL38670.1"/>
    </source>
</evidence>
<evidence type="ECO:0000256" key="6">
    <source>
        <dbReference type="ARBA" id="ARBA00022989"/>
    </source>
</evidence>
<organism evidence="10 11">
    <name type="scientific">SAR86 cluster bacterium</name>
    <dbReference type="NCBI Taxonomy" id="2030880"/>
    <lineage>
        <taxon>Bacteria</taxon>
        <taxon>Pseudomonadati</taxon>
        <taxon>Pseudomonadota</taxon>
        <taxon>Gammaproteobacteria</taxon>
        <taxon>SAR86 cluster</taxon>
    </lineage>
</organism>
<feature type="transmembrane region" description="Helical" evidence="9">
    <location>
        <begin position="12"/>
        <end position="28"/>
    </location>
</feature>
<feature type="transmembrane region" description="Helical" evidence="9">
    <location>
        <begin position="62"/>
        <end position="83"/>
    </location>
</feature>
<evidence type="ECO:0000256" key="7">
    <source>
        <dbReference type="ARBA" id="ARBA00023136"/>
    </source>
</evidence>
<reference evidence="10 11" key="1">
    <citation type="journal article" date="2018" name="Microbiome">
        <title>Fine metagenomic profile of the Mediterranean stratified and mixed water columns revealed by assembly and recruitment.</title>
        <authorList>
            <person name="Haro-Moreno J.M."/>
            <person name="Lopez-Perez M."/>
            <person name="De La Torre J.R."/>
            <person name="Picazo A."/>
            <person name="Camacho A."/>
            <person name="Rodriguez-Valera F."/>
        </authorList>
    </citation>
    <scope>NUCLEOTIDE SEQUENCE [LARGE SCALE GENOMIC DNA]</scope>
    <source>
        <strain evidence="10">MED-G83</strain>
    </source>
</reference>
<keyword evidence="4" id="KW-1003">Cell membrane</keyword>
<sequence>MIISRFISKEIIVNICWVSLVLFGLVLFSRFNIFLSQAEVGKISAESIFIALLLFSPELLNIIFPLSVFLAVGFVLTPIFKSHSTVLESGSYSPTRMIWDQKLLITGIFGISIILSTFLSPYFTAKGQQLIDQDNTFAAKISNPEGLVALNPNTFNAFGIKNQQDYSDLIFFNSQELKTFLFGASGSVFSDEEGSKLLLSNGFLYDDTNKAISRFENAVIPLEEPTTTDYISTLDLYGSADLESIRALLQRLTIPVFCFISLLFSMSFSAYSSFLGRERTYFILTMLNILYLVLTIAPFESSAKNISQLLVNFFSIHCIVAALTVSLYFKQTKKLLGYEGL</sequence>
<keyword evidence="7 9" id="KW-0472">Membrane</keyword>
<gene>
    <name evidence="10" type="ORF">DBW97_01260</name>
</gene>
<comment type="subcellular location">
    <subcellularLocation>
        <location evidence="2">Cell membrane</location>
        <topology evidence="2">Multi-pass membrane protein</topology>
    </subcellularLocation>
</comment>
<dbReference type="EMBL" id="QOPD01000002">
    <property type="protein sequence ID" value="RCL38670.1"/>
    <property type="molecule type" value="Genomic_DNA"/>
</dbReference>
<dbReference type="InterPro" id="IPR005495">
    <property type="entry name" value="LptG/LptF_permease"/>
</dbReference>
<accession>A0A368BN04</accession>